<reference evidence="2 3" key="1">
    <citation type="submission" date="2010-12" db="EMBL/GenBank/DDBJ databases">
        <authorList>
            <person name="Muzny D."/>
            <person name="Qin X."/>
            <person name="Deng J."/>
            <person name="Jiang H."/>
            <person name="Liu Y."/>
            <person name="Qu J."/>
            <person name="Song X.-Z."/>
            <person name="Zhang L."/>
            <person name="Thornton R."/>
            <person name="Coyle M."/>
            <person name="Francisco L."/>
            <person name="Jackson L."/>
            <person name="Javaid M."/>
            <person name="Korchina V."/>
            <person name="Kovar C."/>
            <person name="Mata R."/>
            <person name="Mathew T."/>
            <person name="Ngo R."/>
            <person name="Nguyen L."/>
            <person name="Nguyen N."/>
            <person name="Okwuonu G."/>
            <person name="Ongeri F."/>
            <person name="Pham C."/>
            <person name="Simmons D."/>
            <person name="Wilczek-Boney K."/>
            <person name="Hale W."/>
            <person name="Jakkamsetti A."/>
            <person name="Pham P."/>
            <person name="Ruth R."/>
            <person name="San Lucas F."/>
            <person name="Warren J."/>
            <person name="Zhang J."/>
            <person name="Zhao Z."/>
            <person name="Zhou C."/>
            <person name="Zhu D."/>
            <person name="Lee S."/>
            <person name="Bess C."/>
            <person name="Blankenburg K."/>
            <person name="Forbes L."/>
            <person name="Fu Q."/>
            <person name="Gubbala S."/>
            <person name="Hirani K."/>
            <person name="Jayaseelan J.C."/>
            <person name="Lara F."/>
            <person name="Munidasa M."/>
            <person name="Palculict T."/>
            <person name="Patil S."/>
            <person name="Pu L.-L."/>
            <person name="Saada N."/>
            <person name="Tang L."/>
            <person name="Weissenberger G."/>
            <person name="Zhu Y."/>
            <person name="Hemphill L."/>
            <person name="Shang Y."/>
            <person name="Youmans B."/>
            <person name="Ayvaz T."/>
            <person name="Ross M."/>
            <person name="Santibanez J."/>
            <person name="Aqrawi P."/>
            <person name="Gross S."/>
            <person name="Joshi V."/>
            <person name="Fowler G."/>
            <person name="Nazareth L."/>
            <person name="Reid J."/>
            <person name="Worley K."/>
            <person name="Petrosino J."/>
            <person name="Highlander S."/>
            <person name="Gibbs R."/>
        </authorList>
    </citation>
    <scope>NUCLEOTIDE SEQUENCE [LARGE SCALE GENOMIC DNA]</scope>
    <source>
        <strain evidence="2 3">ATCC 33393</strain>
    </source>
</reference>
<keyword evidence="1" id="KW-1133">Transmembrane helix</keyword>
<feature type="transmembrane region" description="Helical" evidence="1">
    <location>
        <begin position="12"/>
        <end position="33"/>
    </location>
</feature>
<dbReference type="Proteomes" id="UP000032871">
    <property type="component" value="Unassembled WGS sequence"/>
</dbReference>
<sequence length="54" mass="6414">MKFTAWQSNVFAQFMQMIIIINNKLFLMAFYGLKCIWFLLKETETGSTIGMRKE</sequence>
<evidence type="ECO:0000313" key="3">
    <source>
        <dbReference type="Proteomes" id="UP000032871"/>
    </source>
</evidence>
<name>E6KZ02_9PAST</name>
<organism evidence="2 3">
    <name type="scientific">Aggregatibacter segnis ATCC 33393</name>
    <dbReference type="NCBI Taxonomy" id="888057"/>
    <lineage>
        <taxon>Bacteria</taxon>
        <taxon>Pseudomonadati</taxon>
        <taxon>Pseudomonadota</taxon>
        <taxon>Gammaproteobacteria</taxon>
        <taxon>Pasteurellales</taxon>
        <taxon>Pasteurellaceae</taxon>
        <taxon>Aggregatibacter</taxon>
    </lineage>
</organism>
<keyword evidence="3" id="KW-1185">Reference proteome</keyword>
<accession>E6KZ02</accession>
<dbReference type="AlphaFoldDB" id="E6KZ02"/>
<evidence type="ECO:0000313" key="2">
    <source>
        <dbReference type="EMBL" id="EFU67429.1"/>
    </source>
</evidence>
<gene>
    <name evidence="2" type="ORF">HMPREF9064_1384</name>
</gene>
<evidence type="ECO:0000256" key="1">
    <source>
        <dbReference type="SAM" id="Phobius"/>
    </source>
</evidence>
<keyword evidence="1" id="KW-0472">Membrane</keyword>
<dbReference type="EMBL" id="AEPS01000008">
    <property type="protein sequence ID" value="EFU67429.1"/>
    <property type="molecule type" value="Genomic_DNA"/>
</dbReference>
<protein>
    <submittedName>
        <fullName evidence="2">Uncharacterized protein</fullName>
    </submittedName>
</protein>
<keyword evidence="1" id="KW-0812">Transmembrane</keyword>
<comment type="caution">
    <text evidence="2">The sequence shown here is derived from an EMBL/GenBank/DDBJ whole genome shotgun (WGS) entry which is preliminary data.</text>
</comment>
<proteinExistence type="predicted"/>
<dbReference type="HOGENOM" id="CLU_3039687_0_0_6"/>